<dbReference type="NCBIfam" id="NF007797">
    <property type="entry name" value="PRK10502.1"/>
    <property type="match status" value="1"/>
</dbReference>
<dbReference type="SUPFAM" id="SSF51161">
    <property type="entry name" value="Trimeric LpxA-like enzymes"/>
    <property type="match status" value="1"/>
</dbReference>
<reference evidence="3" key="1">
    <citation type="journal article" date="2015" name="ISME J.">
        <title>Draft Genome Sequence of Streptomyces incarnatus NRRL8089, which Produces the Nucleoside Antibiotic Sinefungin.</title>
        <authorList>
            <person name="Oshima K."/>
            <person name="Hattori M."/>
            <person name="Shimizu H."/>
            <person name="Fukuda K."/>
            <person name="Nemoto M."/>
            <person name="Inagaki K."/>
            <person name="Tamura T."/>
        </authorList>
    </citation>
    <scope>NUCLEOTIDE SEQUENCE</scope>
    <source>
        <strain evidence="3">FACHB-1375</strain>
    </source>
</reference>
<dbReference type="GO" id="GO:0031470">
    <property type="term" value="C:carboxysome"/>
    <property type="evidence" value="ECO:0007669"/>
    <property type="project" value="UniProtKB-ARBA"/>
</dbReference>
<comment type="similarity">
    <text evidence="1">Belongs to the transferase hexapeptide repeat family.</text>
</comment>
<dbReference type="EMBL" id="JACJPW010000118">
    <property type="protein sequence ID" value="MBD2185384.1"/>
    <property type="molecule type" value="Genomic_DNA"/>
</dbReference>
<dbReference type="Pfam" id="PF00132">
    <property type="entry name" value="Hexapep"/>
    <property type="match status" value="1"/>
</dbReference>
<dbReference type="Gene3D" id="2.160.10.10">
    <property type="entry name" value="Hexapeptide repeat proteins"/>
    <property type="match status" value="1"/>
</dbReference>
<dbReference type="GO" id="GO:0005829">
    <property type="term" value="C:cytosol"/>
    <property type="evidence" value="ECO:0007669"/>
    <property type="project" value="TreeGrafter"/>
</dbReference>
<evidence type="ECO:0000256" key="2">
    <source>
        <dbReference type="ARBA" id="ARBA00022679"/>
    </source>
</evidence>
<name>A0A926VMU3_9CYAN</name>
<sequence>MTPATPDFSSDRATSGSYLSSETELPLLDGQPWIDLRKYNQSGFDRGRPGWYVLLWWLVQAIAFPLTPHNLHAPRAALLRLFGAKIGKGVVIRPTARFTYPWKVEIGDYSWIGDDVVFYSLDRISIGRHSIISQKTYLCTGNHDIQDPAFALITKSIEIGNGVWVATDCFIGPGVKIGANAVVGARSSVFRNLPAGQVCWGSPCRPHHPREMRDKG</sequence>
<dbReference type="PANTHER" id="PTHR23416:SF23">
    <property type="entry name" value="ACETYLTRANSFERASE C18B11.09C-RELATED"/>
    <property type="match status" value="1"/>
</dbReference>
<dbReference type="AlphaFoldDB" id="A0A926VMU3"/>
<keyword evidence="2" id="KW-0808">Transferase</keyword>
<dbReference type="CDD" id="cd05825">
    <property type="entry name" value="LbH_wcaF_like"/>
    <property type="match status" value="1"/>
</dbReference>
<accession>A0A926VMU3</accession>
<comment type="caution">
    <text evidence="3">The sequence shown here is derived from an EMBL/GenBank/DDBJ whole genome shotgun (WGS) entry which is preliminary data.</text>
</comment>
<evidence type="ECO:0000256" key="1">
    <source>
        <dbReference type="ARBA" id="ARBA00007274"/>
    </source>
</evidence>
<dbReference type="RefSeq" id="WP_190473635.1">
    <property type="nucleotide sequence ID" value="NZ_JACJPW010000118.1"/>
</dbReference>
<organism evidence="3 4">
    <name type="scientific">Aerosakkonema funiforme FACHB-1375</name>
    <dbReference type="NCBI Taxonomy" id="2949571"/>
    <lineage>
        <taxon>Bacteria</taxon>
        <taxon>Bacillati</taxon>
        <taxon>Cyanobacteriota</taxon>
        <taxon>Cyanophyceae</taxon>
        <taxon>Oscillatoriophycideae</taxon>
        <taxon>Aerosakkonematales</taxon>
        <taxon>Aerosakkonemataceae</taxon>
        <taxon>Aerosakkonema</taxon>
    </lineage>
</organism>
<keyword evidence="4" id="KW-1185">Reference proteome</keyword>
<dbReference type="Proteomes" id="UP000641646">
    <property type="component" value="Unassembled WGS sequence"/>
</dbReference>
<gene>
    <name evidence="3" type="primary">wcaF</name>
    <name evidence="3" type="ORF">H6G03_30630</name>
</gene>
<dbReference type="PANTHER" id="PTHR23416">
    <property type="entry name" value="SIALIC ACID SYNTHASE-RELATED"/>
    <property type="match status" value="1"/>
</dbReference>
<dbReference type="GO" id="GO:0008374">
    <property type="term" value="F:O-acyltransferase activity"/>
    <property type="evidence" value="ECO:0007669"/>
    <property type="project" value="TreeGrafter"/>
</dbReference>
<evidence type="ECO:0000313" key="3">
    <source>
        <dbReference type="EMBL" id="MBD2185384.1"/>
    </source>
</evidence>
<reference evidence="3" key="2">
    <citation type="submission" date="2020-08" db="EMBL/GenBank/DDBJ databases">
        <authorList>
            <person name="Chen M."/>
            <person name="Teng W."/>
            <person name="Zhao L."/>
            <person name="Hu C."/>
            <person name="Zhou Y."/>
            <person name="Han B."/>
            <person name="Song L."/>
            <person name="Shu W."/>
        </authorList>
    </citation>
    <scope>NUCLEOTIDE SEQUENCE</scope>
    <source>
        <strain evidence="3">FACHB-1375</strain>
    </source>
</reference>
<dbReference type="InterPro" id="IPR011004">
    <property type="entry name" value="Trimer_LpxA-like_sf"/>
</dbReference>
<proteinExistence type="inferred from homology"/>
<dbReference type="NCBIfam" id="NF038307">
    <property type="entry name" value="EPS_acetyl_HpsU"/>
    <property type="match status" value="1"/>
</dbReference>
<evidence type="ECO:0000313" key="4">
    <source>
        <dbReference type="Proteomes" id="UP000641646"/>
    </source>
</evidence>
<dbReference type="GO" id="GO:0043886">
    <property type="term" value="F:structural constituent of carboxysome shell"/>
    <property type="evidence" value="ECO:0007669"/>
    <property type="project" value="UniProtKB-ARBA"/>
</dbReference>
<dbReference type="InterPro" id="IPR051159">
    <property type="entry name" value="Hexapeptide_acetyltransf"/>
</dbReference>
<dbReference type="InterPro" id="IPR001451">
    <property type="entry name" value="Hexapep"/>
</dbReference>
<protein>
    <submittedName>
        <fullName evidence="3">Colanic acid biosynthesis acetyltransferase WcaF</fullName>
    </submittedName>
</protein>